<evidence type="ECO:0000313" key="3">
    <source>
        <dbReference type="Proteomes" id="UP000800303"/>
    </source>
</evidence>
<name>A0ABX0F9T3_9BACL</name>
<dbReference type="Gene3D" id="2.60.120.1060">
    <property type="entry name" value="NPCBM/NEW2 domain"/>
    <property type="match status" value="1"/>
</dbReference>
<proteinExistence type="predicted"/>
<dbReference type="Proteomes" id="UP000800303">
    <property type="component" value="Unassembled WGS sequence"/>
</dbReference>
<dbReference type="InterPro" id="IPR038637">
    <property type="entry name" value="NPCBM_sf"/>
</dbReference>
<organism evidence="2 3">
    <name type="scientific">Saccharibacillus alkalitolerans</name>
    <dbReference type="NCBI Taxonomy" id="2705290"/>
    <lineage>
        <taxon>Bacteria</taxon>
        <taxon>Bacillati</taxon>
        <taxon>Bacillota</taxon>
        <taxon>Bacilli</taxon>
        <taxon>Bacillales</taxon>
        <taxon>Paenibacillaceae</taxon>
        <taxon>Saccharibacillus</taxon>
    </lineage>
</organism>
<dbReference type="Pfam" id="PF08305">
    <property type="entry name" value="NPCBM"/>
    <property type="match status" value="1"/>
</dbReference>
<dbReference type="SUPFAM" id="SSF49785">
    <property type="entry name" value="Galactose-binding domain-like"/>
    <property type="match status" value="1"/>
</dbReference>
<gene>
    <name evidence="2" type="ORF">GYN08_15800</name>
</gene>
<dbReference type="InterPro" id="IPR013222">
    <property type="entry name" value="Glyco_hyd_98_carb-bd"/>
</dbReference>
<dbReference type="EMBL" id="JAAFGS010000005">
    <property type="protein sequence ID" value="NGZ76789.1"/>
    <property type="molecule type" value="Genomic_DNA"/>
</dbReference>
<protein>
    <recommendedName>
        <fullName evidence="1">Glycosyl hydrolase family 98 putative carbohydrate-binding module domain-containing protein</fullName>
    </recommendedName>
</protein>
<comment type="caution">
    <text evidence="2">The sequence shown here is derived from an EMBL/GenBank/DDBJ whole genome shotgun (WGS) entry which is preliminary data.</text>
</comment>
<accession>A0ABX0F9T3</accession>
<evidence type="ECO:0000313" key="2">
    <source>
        <dbReference type="EMBL" id="NGZ76789.1"/>
    </source>
</evidence>
<reference evidence="2 3" key="1">
    <citation type="submission" date="2020-01" db="EMBL/GenBank/DDBJ databases">
        <title>Polyphasic characterisation and genomic insights into a novel alkali tolerant bacterium VR-M41.</title>
        <authorList>
            <person name="Vemuluri V.R."/>
        </authorList>
    </citation>
    <scope>NUCLEOTIDE SEQUENCE [LARGE SCALE GENOMIC DNA]</scope>
    <source>
        <strain evidence="2 3">VR-M41</strain>
    </source>
</reference>
<evidence type="ECO:0000259" key="1">
    <source>
        <dbReference type="Pfam" id="PF08305"/>
    </source>
</evidence>
<feature type="domain" description="Glycosyl hydrolase family 98 putative carbohydrate-binding module" evidence="1">
    <location>
        <begin position="113"/>
        <end position="209"/>
    </location>
</feature>
<dbReference type="RefSeq" id="WP_166275968.1">
    <property type="nucleotide sequence ID" value="NZ_JAAFGS010000005.1"/>
</dbReference>
<sequence length="226" mass="23543">MSLLKKMKYGVTGFTLGAVFFGGIAFGATSKIEVSLDPVKFIVNNVDKTPAGGKFNNNGTSVPASLSYNGTVYVPLKMVGGMVDKKVGWDAKSKSVLIGNSAAERVYLTDLAPSKTDHMSTNDGITIGGQEYKKALSTGSGSQSYKLKGEYKTLTFGFGASDRASSGMSYEISVYGDGQKLWSGLAAAGVPLSDASVSVGGVSELEVKINGNIFYSAGVVDPVLSR</sequence>
<keyword evidence="3" id="KW-1185">Reference proteome</keyword>
<dbReference type="InterPro" id="IPR008979">
    <property type="entry name" value="Galactose-bd-like_sf"/>
</dbReference>